<evidence type="ECO:0000313" key="2">
    <source>
        <dbReference type="EMBL" id="KOO48130.1"/>
    </source>
</evidence>
<feature type="chain" id="PRO_5039695172" evidence="1">
    <location>
        <begin position="21"/>
        <end position="248"/>
    </location>
</feature>
<sequence>MKKKLIVSALSLSMLGTPFAANFAKASEISPVQENVNYITNQDEQFEYEGVTYTVKDNQNYRTVTAENSDGIQIFTTNKITNHITVTSDYLNEAERVEIEKQVNGIKVEIGTDDNEVTDEALPNLLKQSVIKNQFGKNTISTQSVVGSWVWSSWSNYKITVSGKFTVQTITAALLSYIPYVGPIAGGLAAVMLQYGIKTGYYRSRGASAADTDPNYLWSKRQVNLYKDSAHKTLLSSKTTDPMKVRMY</sequence>
<dbReference type="PATRIC" id="fig|284581.3.peg.1338"/>
<gene>
    <name evidence="2" type="ORF">AMD01_04795</name>
</gene>
<dbReference type="RefSeq" id="WP_053400274.1">
    <property type="nucleotide sequence ID" value="NZ_LILC01000006.1"/>
</dbReference>
<protein>
    <submittedName>
        <fullName evidence="2">Uncharacterized protein</fullName>
    </submittedName>
</protein>
<dbReference type="OrthoDB" id="9919031at2"/>
<dbReference type="AlphaFoldDB" id="A0A0M0LAK3"/>
<evidence type="ECO:0000313" key="3">
    <source>
        <dbReference type="Proteomes" id="UP000037558"/>
    </source>
</evidence>
<dbReference type="Proteomes" id="UP000037558">
    <property type="component" value="Unassembled WGS sequence"/>
</dbReference>
<reference evidence="3" key="1">
    <citation type="submission" date="2015-08" db="EMBL/GenBank/DDBJ databases">
        <title>Fjat-14210 dsm16467.</title>
        <authorList>
            <person name="Liu B."/>
            <person name="Wang J."/>
            <person name="Zhu Y."/>
            <person name="Liu G."/>
            <person name="Chen Q."/>
            <person name="Chen Z."/>
            <person name="Lan J."/>
            <person name="Che J."/>
            <person name="Ge C."/>
            <person name="Shi H."/>
            <person name="Pan Z."/>
            <person name="Liu X."/>
        </authorList>
    </citation>
    <scope>NUCLEOTIDE SEQUENCE [LARGE SCALE GENOMIC DNA]</scope>
    <source>
        <strain evidence="3">DSM 16467</strain>
    </source>
</reference>
<dbReference type="EMBL" id="LILC01000006">
    <property type="protein sequence ID" value="KOO48130.1"/>
    <property type="molecule type" value="Genomic_DNA"/>
</dbReference>
<organism evidence="2 3">
    <name type="scientific">Priestia koreensis</name>
    <dbReference type="NCBI Taxonomy" id="284581"/>
    <lineage>
        <taxon>Bacteria</taxon>
        <taxon>Bacillati</taxon>
        <taxon>Bacillota</taxon>
        <taxon>Bacilli</taxon>
        <taxon>Bacillales</taxon>
        <taxon>Bacillaceae</taxon>
        <taxon>Priestia</taxon>
    </lineage>
</organism>
<evidence type="ECO:0000256" key="1">
    <source>
        <dbReference type="SAM" id="SignalP"/>
    </source>
</evidence>
<keyword evidence="1" id="KW-0732">Signal</keyword>
<keyword evidence="3" id="KW-1185">Reference proteome</keyword>
<accession>A0A0M0LAK3</accession>
<proteinExistence type="predicted"/>
<name>A0A0M0LAK3_9BACI</name>
<comment type="caution">
    <text evidence="2">The sequence shown here is derived from an EMBL/GenBank/DDBJ whole genome shotgun (WGS) entry which is preliminary data.</text>
</comment>
<feature type="signal peptide" evidence="1">
    <location>
        <begin position="1"/>
        <end position="20"/>
    </location>
</feature>